<sequence length="1193" mass="130724">MSRSFPWTNKKRRSGLSRLCRNRASLTENGWNTYCLTSLAARNICTSKLHDSWSHFESASLSCSICSNSSCSLLNALVLGESAQSLAASVRNPNKAIFTVDIKTTEILVANDKACKLLGYSSQELIGRKLSQMISKSNWDIVEALNEECIDAQGHVSAVLGTVVDVISSSGEKIPVSVWMGKIKTHGSRYCVVVLEPVERLAATVCFTNNGEITSCDSLFAHLHGYSSPEDVIAQYITDLIPSIQIPPPGKKIPKNFKIQRSVGRAREGTTFPLSLKLKVDFPPEKTAPVLDDPAPVLESGNLEDHTAAFPMECSFSATVWVFTNISGLITVQADGTINAINNAFSLMLFGYEKRELLGKNITFLIPGFFKYMDRVDDSSLPSLEHSAEAENVSSSGDFKGAQVDACSTMEAGEDTSLLIAGDVALLPKEELQQELSRSDGNGFCAMKESQMQSVVSLSSVLSSPTEVSTPLDGTDYTPIGDTPACSEILASESSHVEGCTDTENICNQTSVGRTIDNDDLAAEVSLPCDTVCTSIRGPTLDEAKLRAVSSPEHNLRETEGLPHTKNLDFGNIAVENTAILPSERSNSCLVSVATQGTGSVSSSASVVGNKVSDDVAAVCCGMTELVLRSDAQVNSDSSASTELKKTCLLEEEGLAKESFAHDQIQFLMSGGSPASCRKSLMTSTHSVQSNKDISEAENTTTGTVDPVAKHSPNDVCSREEFMLLKQQSTEQVTSTPVKLEAVQSPTSSSNCDILEGSYSGNCYHRDGSRLAIIYEVKRVELHDPSALFCIWVMRDHFQSQKQAVAKTQMLLSSLASSSQTQADVSALSLVELLKTTPLFENSRRTEELERLKACEGKYGKKYDTIGLIGRGAFGFVWTARCKKDHKEVVVKFIWKEKVLDNVWVDDPELGRVTQEIAILVKLQHPSIIKVLDVFENQQFFQLVMEKHGPGLDLFTFIDNQPSMDEPLASFIFRQLVSAVGYLRCKNILHRDIKDENIIIAEDFTIKLVDFGSAAYLEPNKLFYTFCGTIEYCSPEVLSGNPYPGPELEMWSLGITLYTLVFGEHPFCELEETMRAILQPPFSVSAALMNILSGLLHPLPKNRTTLEMVIKDIWVNQPVNLANYTWEEVYCSSKQEGTRFKIHSSAPRCGTWTLPSLESVQSVDDDAIARRLVEQLQDRTTNANEQQPSTSFC</sequence>
<protein>
    <submittedName>
        <fullName evidence="1">Uncharacterized protein</fullName>
    </submittedName>
</protein>
<dbReference type="EMBL" id="CM037621">
    <property type="protein sequence ID" value="KAH8002250.1"/>
    <property type="molecule type" value="Genomic_DNA"/>
</dbReference>
<reference evidence="1" key="1">
    <citation type="submission" date="2021-08" db="EMBL/GenBank/DDBJ databases">
        <title>The first chromosome-level gecko genome reveals the dynamic sex chromosomes of Neotropical dwarf geckos (Sphaerodactylidae: Sphaerodactylus).</title>
        <authorList>
            <person name="Pinto B.J."/>
            <person name="Keating S.E."/>
            <person name="Gamble T."/>
        </authorList>
    </citation>
    <scope>NUCLEOTIDE SEQUENCE</scope>
    <source>
        <strain evidence="1">TG3544</strain>
    </source>
</reference>
<name>A0ACB8FB67_9SAUR</name>
<keyword evidence="2" id="KW-1185">Reference proteome</keyword>
<organism evidence="1 2">
    <name type="scientific">Sphaerodactylus townsendi</name>
    <dbReference type="NCBI Taxonomy" id="933632"/>
    <lineage>
        <taxon>Eukaryota</taxon>
        <taxon>Metazoa</taxon>
        <taxon>Chordata</taxon>
        <taxon>Craniata</taxon>
        <taxon>Vertebrata</taxon>
        <taxon>Euteleostomi</taxon>
        <taxon>Lepidosauria</taxon>
        <taxon>Squamata</taxon>
        <taxon>Bifurcata</taxon>
        <taxon>Gekkota</taxon>
        <taxon>Sphaerodactylidae</taxon>
        <taxon>Sphaerodactylus</taxon>
    </lineage>
</organism>
<evidence type="ECO:0000313" key="2">
    <source>
        <dbReference type="Proteomes" id="UP000827872"/>
    </source>
</evidence>
<dbReference type="Proteomes" id="UP000827872">
    <property type="component" value="Linkage Group LG08"/>
</dbReference>
<gene>
    <name evidence="1" type="ORF">K3G42_021635</name>
</gene>
<accession>A0ACB8FB67</accession>
<comment type="caution">
    <text evidence="1">The sequence shown here is derived from an EMBL/GenBank/DDBJ whole genome shotgun (WGS) entry which is preliminary data.</text>
</comment>
<proteinExistence type="predicted"/>
<evidence type="ECO:0000313" key="1">
    <source>
        <dbReference type="EMBL" id="KAH8002250.1"/>
    </source>
</evidence>